<feature type="binding site" evidence="7 9">
    <location>
        <begin position="84"/>
        <end position="85"/>
    </location>
    <ligand>
        <name>3-methyl-2-oxobutanoate</name>
        <dbReference type="ChEBI" id="CHEBI:11851"/>
    </ligand>
</feature>
<evidence type="ECO:0000256" key="10">
    <source>
        <dbReference type="PIRSR" id="PIRSR000388-3"/>
    </source>
</evidence>
<dbReference type="STRING" id="71999.KPaMU14_07155"/>
<feature type="binding site" evidence="7 10">
    <location>
        <position position="84"/>
    </location>
    <ligand>
        <name>Mg(2+)</name>
        <dbReference type="ChEBI" id="CHEBI:18420"/>
    </ligand>
</feature>
<comment type="caution">
    <text evidence="12">The sequence shown here is derived from an EMBL/GenBank/DDBJ whole genome shotgun (WGS) entry which is preliminary data.</text>
</comment>
<dbReference type="PANTHER" id="PTHR20881">
    <property type="entry name" value="3-METHYL-2-OXOBUTANOATE HYDROXYMETHYLTRANSFERASE"/>
    <property type="match status" value="1"/>
</dbReference>
<dbReference type="AlphaFoldDB" id="M2YD57"/>
<dbReference type="InterPro" id="IPR003700">
    <property type="entry name" value="Pantoate_hydroxy_MeTrfase"/>
</dbReference>
<dbReference type="CDD" id="cd06557">
    <property type="entry name" value="KPHMT-like"/>
    <property type="match status" value="1"/>
</dbReference>
<evidence type="ECO:0000256" key="9">
    <source>
        <dbReference type="PIRSR" id="PIRSR000388-2"/>
    </source>
</evidence>
<dbReference type="EC" id="2.1.2.11" evidence="7"/>
<evidence type="ECO:0000256" key="3">
    <source>
        <dbReference type="ARBA" id="ARBA00011424"/>
    </source>
</evidence>
<dbReference type="Gene3D" id="3.20.20.60">
    <property type="entry name" value="Phosphoenolpyruvate-binding domains"/>
    <property type="match status" value="1"/>
</dbReference>
<evidence type="ECO:0000256" key="1">
    <source>
        <dbReference type="ARBA" id="ARBA00005033"/>
    </source>
</evidence>
<evidence type="ECO:0000256" key="7">
    <source>
        <dbReference type="HAMAP-Rule" id="MF_00156"/>
    </source>
</evidence>
<comment type="pathway">
    <text evidence="1 7">Cofactor biosynthesis; (R)-pantothenate biosynthesis; (R)-pantoate from 3-methyl-2-oxobutanoate: step 1/2.</text>
</comment>
<dbReference type="Pfam" id="PF02548">
    <property type="entry name" value="Pantoate_transf"/>
    <property type="match status" value="1"/>
</dbReference>
<dbReference type="GO" id="GO:0032259">
    <property type="term" value="P:methylation"/>
    <property type="evidence" value="ECO:0007669"/>
    <property type="project" value="UniProtKB-KW"/>
</dbReference>
<evidence type="ECO:0000256" key="8">
    <source>
        <dbReference type="PIRSR" id="PIRSR000388-1"/>
    </source>
</evidence>
<dbReference type="GO" id="GO:0003864">
    <property type="term" value="F:3-methyl-2-oxobutanoate hydroxymethyltransferase activity"/>
    <property type="evidence" value="ECO:0007669"/>
    <property type="project" value="UniProtKB-UniRule"/>
</dbReference>
<evidence type="ECO:0000313" key="12">
    <source>
        <dbReference type="EMBL" id="EME36445.1"/>
    </source>
</evidence>
<evidence type="ECO:0000256" key="2">
    <source>
        <dbReference type="ARBA" id="ARBA00008676"/>
    </source>
</evidence>
<feature type="binding site" evidence="7 9">
    <location>
        <position position="153"/>
    </location>
    <ligand>
        <name>3-methyl-2-oxobutanoate</name>
        <dbReference type="ChEBI" id="CHEBI:11851"/>
    </ligand>
</feature>
<gene>
    <name evidence="7" type="primary">panB</name>
    <name evidence="12" type="ORF">C884_00432</name>
</gene>
<dbReference type="GO" id="GO:0005737">
    <property type="term" value="C:cytoplasm"/>
    <property type="evidence" value="ECO:0007669"/>
    <property type="project" value="UniProtKB-SubCell"/>
</dbReference>
<comment type="catalytic activity">
    <reaction evidence="7">
        <text>(6R)-5,10-methylene-5,6,7,8-tetrahydrofolate + 3-methyl-2-oxobutanoate + H2O = 2-dehydropantoate + (6S)-5,6,7,8-tetrahydrofolate</text>
        <dbReference type="Rhea" id="RHEA:11824"/>
        <dbReference type="ChEBI" id="CHEBI:11561"/>
        <dbReference type="ChEBI" id="CHEBI:11851"/>
        <dbReference type="ChEBI" id="CHEBI:15377"/>
        <dbReference type="ChEBI" id="CHEBI:15636"/>
        <dbReference type="ChEBI" id="CHEBI:57453"/>
        <dbReference type="EC" id="2.1.2.11"/>
    </reaction>
</comment>
<comment type="subcellular location">
    <subcellularLocation>
        <location evidence="7">Cytoplasm</location>
    </subcellularLocation>
</comment>
<keyword evidence="13" id="KW-1185">Reference proteome</keyword>
<dbReference type="GO" id="GO:0008168">
    <property type="term" value="F:methyltransferase activity"/>
    <property type="evidence" value="ECO:0007669"/>
    <property type="project" value="UniProtKB-KW"/>
</dbReference>
<accession>M2YD57</accession>
<organism evidence="12 13">
    <name type="scientific">Kocuria palustris PEL</name>
    <dbReference type="NCBI Taxonomy" id="1236550"/>
    <lineage>
        <taxon>Bacteria</taxon>
        <taxon>Bacillati</taxon>
        <taxon>Actinomycetota</taxon>
        <taxon>Actinomycetes</taxon>
        <taxon>Micrococcales</taxon>
        <taxon>Micrococcaceae</taxon>
        <taxon>Kocuria</taxon>
    </lineage>
</organism>
<dbReference type="RefSeq" id="WP_006214851.1">
    <property type="nucleotide sequence ID" value="NZ_ANHZ02000014.1"/>
</dbReference>
<dbReference type="GO" id="GO:0015940">
    <property type="term" value="P:pantothenate biosynthetic process"/>
    <property type="evidence" value="ECO:0007669"/>
    <property type="project" value="UniProtKB-UniRule"/>
</dbReference>
<proteinExistence type="inferred from homology"/>
<comment type="similarity">
    <text evidence="2 7">Belongs to the PanB family.</text>
</comment>
<dbReference type="PIRSF" id="PIRSF000388">
    <property type="entry name" value="Pantoate_hydroxy_MeTrfase"/>
    <property type="match status" value="1"/>
</dbReference>
<comment type="subunit">
    <text evidence="3 7">Homodecamer; pentamer of dimers.</text>
</comment>
<dbReference type="InterPro" id="IPR015813">
    <property type="entry name" value="Pyrv/PenolPyrv_kinase-like_dom"/>
</dbReference>
<dbReference type="InterPro" id="IPR040442">
    <property type="entry name" value="Pyrv_kinase-like_dom_sf"/>
</dbReference>
<feature type="region of interest" description="Disordered" evidence="11">
    <location>
        <begin position="1"/>
        <end position="42"/>
    </location>
</feature>
<dbReference type="Proteomes" id="UP000009877">
    <property type="component" value="Unassembled WGS sequence"/>
</dbReference>
<dbReference type="SUPFAM" id="SSF51621">
    <property type="entry name" value="Phosphoenolpyruvate/pyruvate domain"/>
    <property type="match status" value="1"/>
</dbReference>
<comment type="function">
    <text evidence="6 7">Catalyzes the reversible reaction in which hydroxymethyl group from 5,10-methylenetetrahydrofolate is transferred onto alpha-ketoisovalerate to form ketopantoate.</text>
</comment>
<dbReference type="EMBL" id="ANHZ02000014">
    <property type="protein sequence ID" value="EME36445.1"/>
    <property type="molecule type" value="Genomic_DNA"/>
</dbReference>
<evidence type="ECO:0000256" key="6">
    <source>
        <dbReference type="ARBA" id="ARBA00056497"/>
    </source>
</evidence>
<keyword evidence="7" id="KW-0963">Cytoplasm</keyword>
<dbReference type="FunFam" id="3.20.20.60:FF:000003">
    <property type="entry name" value="3-methyl-2-oxobutanoate hydroxymethyltransferase"/>
    <property type="match status" value="1"/>
</dbReference>
<comment type="cofactor">
    <cofactor evidence="7 10">
        <name>Mg(2+)</name>
        <dbReference type="ChEBI" id="CHEBI:18420"/>
    </cofactor>
    <text evidence="7 10">Binds 1 Mg(2+) ion per subunit.</text>
</comment>
<evidence type="ECO:0000256" key="5">
    <source>
        <dbReference type="ARBA" id="ARBA00022679"/>
    </source>
</evidence>
<feature type="active site" description="Proton acceptor" evidence="7 8">
    <location>
        <position position="221"/>
    </location>
</feature>
<dbReference type="NCBIfam" id="TIGR00222">
    <property type="entry name" value="panB"/>
    <property type="match status" value="1"/>
</dbReference>
<keyword evidence="7 10" id="KW-0460">Magnesium</keyword>
<keyword evidence="4 7" id="KW-0566">Pantothenate biosynthesis</keyword>
<feature type="binding site" evidence="7 10">
    <location>
        <position position="123"/>
    </location>
    <ligand>
        <name>Mg(2+)</name>
        <dbReference type="ChEBI" id="CHEBI:18420"/>
    </ligand>
</feature>
<name>M2YD57_9MICC</name>
<dbReference type="HAMAP" id="MF_00156">
    <property type="entry name" value="PanB"/>
    <property type="match status" value="1"/>
</dbReference>
<keyword evidence="7 10" id="KW-0479">Metal-binding</keyword>
<dbReference type="GO" id="GO:0000287">
    <property type="term" value="F:magnesium ion binding"/>
    <property type="evidence" value="ECO:0007669"/>
    <property type="project" value="TreeGrafter"/>
</dbReference>
<evidence type="ECO:0000256" key="4">
    <source>
        <dbReference type="ARBA" id="ARBA00022655"/>
    </source>
</evidence>
<keyword evidence="5 7" id="KW-0808">Transferase</keyword>
<feature type="binding site" evidence="7 10">
    <location>
        <position position="155"/>
    </location>
    <ligand>
        <name>Mg(2+)</name>
        <dbReference type="ChEBI" id="CHEBI:18420"/>
    </ligand>
</feature>
<evidence type="ECO:0000313" key="13">
    <source>
        <dbReference type="Proteomes" id="UP000009877"/>
    </source>
</evidence>
<dbReference type="PANTHER" id="PTHR20881:SF0">
    <property type="entry name" value="3-METHYL-2-OXOBUTANOATE HYDROXYMETHYLTRANSFERASE"/>
    <property type="match status" value="1"/>
</dbReference>
<evidence type="ECO:0000256" key="11">
    <source>
        <dbReference type="SAM" id="MobiDB-lite"/>
    </source>
</evidence>
<protein>
    <recommendedName>
        <fullName evidence="7">3-methyl-2-oxobutanoate hydroxymethyltransferase</fullName>
        <ecNumber evidence="7">2.1.2.11</ecNumber>
    </recommendedName>
    <alternativeName>
        <fullName evidence="7">Ketopantoate hydroxymethyltransferase</fullName>
        <shortName evidence="7">KPHMT</shortName>
    </alternativeName>
</protein>
<dbReference type="UniPathway" id="UPA00028">
    <property type="reaction ID" value="UER00003"/>
</dbReference>
<dbReference type="NCBIfam" id="NF001452">
    <property type="entry name" value="PRK00311.1"/>
    <property type="match status" value="1"/>
</dbReference>
<reference evidence="12 13" key="1">
    <citation type="journal article" date="2014" name="Genome Announc.">
        <title>Draft Genome Sequence of Kocuria palustris PEL.</title>
        <authorList>
            <person name="Sharma G."/>
            <person name="Khatri I."/>
            <person name="Subramanian S."/>
        </authorList>
    </citation>
    <scope>NUCLEOTIDE SEQUENCE [LARGE SCALE GENOMIC DNA]</scope>
    <source>
        <strain evidence="12 13">PEL</strain>
    </source>
</reference>
<sequence>MTDAASSDHASVRPDSAPYPNSASVPAGAAERSAPGLRSVGRVRTRHLQEAKEAGERFTMLTAYDAMLAEIFDSAGIDTLLVGDSAGSTVFGQSSTLPVTLEQMIMLSAAVSRATRRALVIADLPFGSYEESPQQAVRSAVRLLKEGGVHAVKIEADVALAEHVRAVVRAGIPVMGHVGFTPQSEHALGGYRVQGRGETARRVLDDALALQEAGAFSVLLEMVPAQTAQEVDAALDVPTVGIGAGAATTGQVLVWQDLLGLNGGRVPRFVRQYAALRSTITDAVTRYADDVRDGSFPGPEHTF</sequence>
<feature type="binding site" evidence="7 9">
    <location>
        <position position="123"/>
    </location>
    <ligand>
        <name>3-methyl-2-oxobutanoate</name>
        <dbReference type="ChEBI" id="CHEBI:11851"/>
    </ligand>
</feature>